<reference evidence="1 2" key="1">
    <citation type="submission" date="2024-01" db="EMBL/GenBank/DDBJ databases">
        <title>The genomes of 5 underutilized Papilionoideae crops provide insights into root nodulation and disease resistanc.</title>
        <authorList>
            <person name="Jiang F."/>
        </authorList>
    </citation>
    <scope>NUCLEOTIDE SEQUENCE [LARGE SCALE GENOMIC DNA]</scope>
    <source>
        <strain evidence="1">DUOXIRENSHENG_FW03</strain>
        <tissue evidence="1">Leaves</tissue>
    </source>
</reference>
<name>A0AAN9XJ06_PSOTE</name>
<evidence type="ECO:0000313" key="1">
    <source>
        <dbReference type="EMBL" id="KAK7394139.1"/>
    </source>
</evidence>
<accession>A0AAN9XJ06</accession>
<keyword evidence="2" id="KW-1185">Reference proteome</keyword>
<gene>
    <name evidence="1" type="ORF">VNO78_14658</name>
</gene>
<dbReference type="AlphaFoldDB" id="A0AAN9XJ06"/>
<proteinExistence type="predicted"/>
<comment type="caution">
    <text evidence="1">The sequence shown here is derived from an EMBL/GenBank/DDBJ whole genome shotgun (WGS) entry which is preliminary data.</text>
</comment>
<evidence type="ECO:0000313" key="2">
    <source>
        <dbReference type="Proteomes" id="UP001386955"/>
    </source>
</evidence>
<dbReference type="EMBL" id="JAYMYS010000004">
    <property type="protein sequence ID" value="KAK7394139.1"/>
    <property type="molecule type" value="Genomic_DNA"/>
</dbReference>
<dbReference type="Proteomes" id="UP001386955">
    <property type="component" value="Unassembled WGS sequence"/>
</dbReference>
<sequence>MSCASSTHQTRASSLASILLIKNGPLEALDSVAHQRRIDRPNPKSKWAGTRLGVGMTAAVGTRLALQWILVKEFRLYSFQLRDLGTSRI</sequence>
<protein>
    <submittedName>
        <fullName evidence="1">Uncharacterized protein</fullName>
    </submittedName>
</protein>
<organism evidence="1 2">
    <name type="scientific">Psophocarpus tetragonolobus</name>
    <name type="common">Winged bean</name>
    <name type="synonym">Dolichos tetragonolobus</name>
    <dbReference type="NCBI Taxonomy" id="3891"/>
    <lineage>
        <taxon>Eukaryota</taxon>
        <taxon>Viridiplantae</taxon>
        <taxon>Streptophyta</taxon>
        <taxon>Embryophyta</taxon>
        <taxon>Tracheophyta</taxon>
        <taxon>Spermatophyta</taxon>
        <taxon>Magnoliopsida</taxon>
        <taxon>eudicotyledons</taxon>
        <taxon>Gunneridae</taxon>
        <taxon>Pentapetalae</taxon>
        <taxon>rosids</taxon>
        <taxon>fabids</taxon>
        <taxon>Fabales</taxon>
        <taxon>Fabaceae</taxon>
        <taxon>Papilionoideae</taxon>
        <taxon>50 kb inversion clade</taxon>
        <taxon>NPAAA clade</taxon>
        <taxon>indigoferoid/millettioid clade</taxon>
        <taxon>Phaseoleae</taxon>
        <taxon>Psophocarpus</taxon>
    </lineage>
</organism>